<comment type="caution">
    <text evidence="1">The sequence shown here is derived from an EMBL/GenBank/DDBJ whole genome shotgun (WGS) entry which is preliminary data.</text>
</comment>
<organism evidence="1 2">
    <name type="scientific">Racocetra fulgida</name>
    <dbReference type="NCBI Taxonomy" id="60492"/>
    <lineage>
        <taxon>Eukaryota</taxon>
        <taxon>Fungi</taxon>
        <taxon>Fungi incertae sedis</taxon>
        <taxon>Mucoromycota</taxon>
        <taxon>Glomeromycotina</taxon>
        <taxon>Glomeromycetes</taxon>
        <taxon>Diversisporales</taxon>
        <taxon>Gigasporaceae</taxon>
        <taxon>Racocetra</taxon>
    </lineage>
</organism>
<sequence length="48" mass="5791">MIIVPTDYEGWIGTRRKNKDGRNNKFKEMMYDKYDIKGNAIKKLSLYF</sequence>
<evidence type="ECO:0000313" key="2">
    <source>
        <dbReference type="Proteomes" id="UP000789396"/>
    </source>
</evidence>
<dbReference type="AlphaFoldDB" id="A0A9N9ABS6"/>
<name>A0A9N9ABS6_9GLOM</name>
<dbReference type="EMBL" id="CAJVPZ010003038">
    <property type="protein sequence ID" value="CAG8523468.1"/>
    <property type="molecule type" value="Genomic_DNA"/>
</dbReference>
<gene>
    <name evidence="1" type="ORF">RFULGI_LOCUS3462</name>
</gene>
<keyword evidence="2" id="KW-1185">Reference proteome</keyword>
<accession>A0A9N9ABS6</accession>
<proteinExistence type="predicted"/>
<protein>
    <submittedName>
        <fullName evidence="1">3457_t:CDS:1</fullName>
    </submittedName>
</protein>
<evidence type="ECO:0000313" key="1">
    <source>
        <dbReference type="EMBL" id="CAG8523468.1"/>
    </source>
</evidence>
<reference evidence="1" key="1">
    <citation type="submission" date="2021-06" db="EMBL/GenBank/DDBJ databases">
        <authorList>
            <person name="Kallberg Y."/>
            <person name="Tangrot J."/>
            <person name="Rosling A."/>
        </authorList>
    </citation>
    <scope>NUCLEOTIDE SEQUENCE</scope>
    <source>
        <strain evidence="1">IN212</strain>
    </source>
</reference>
<dbReference type="Proteomes" id="UP000789396">
    <property type="component" value="Unassembled WGS sequence"/>
</dbReference>